<comment type="caution">
    <text evidence="1">The sequence shown here is derived from an EMBL/GenBank/DDBJ whole genome shotgun (WGS) entry which is preliminary data.</text>
</comment>
<protein>
    <submittedName>
        <fullName evidence="1">Uncharacterized protein</fullName>
    </submittedName>
</protein>
<name>A0A9Q5ZGE9_NOSLI</name>
<proteinExistence type="predicted"/>
<dbReference type="Proteomes" id="UP000222310">
    <property type="component" value="Unassembled WGS sequence"/>
</dbReference>
<evidence type="ECO:0000313" key="2">
    <source>
        <dbReference type="Proteomes" id="UP000222310"/>
    </source>
</evidence>
<reference evidence="1 2" key="1">
    <citation type="submission" date="2015-02" db="EMBL/GenBank/DDBJ databases">
        <title>Nostoc linckia genome annotation.</title>
        <authorList>
            <person name="Zhou Z."/>
        </authorList>
    </citation>
    <scope>NUCLEOTIDE SEQUENCE [LARGE SCALE GENOMIC DNA]</scope>
    <source>
        <strain evidence="2">z8</strain>
    </source>
</reference>
<accession>A0A9Q5ZGE9</accession>
<organism evidence="1 2">
    <name type="scientific">Nostoc linckia z8</name>
    <dbReference type="NCBI Taxonomy" id="1628746"/>
    <lineage>
        <taxon>Bacteria</taxon>
        <taxon>Bacillati</taxon>
        <taxon>Cyanobacteriota</taxon>
        <taxon>Cyanophyceae</taxon>
        <taxon>Nostocales</taxon>
        <taxon>Nostocaceae</taxon>
        <taxon>Nostoc</taxon>
    </lineage>
</organism>
<dbReference type="EMBL" id="LAHD01000005">
    <property type="protein sequence ID" value="PHK06704.1"/>
    <property type="molecule type" value="Genomic_DNA"/>
</dbReference>
<evidence type="ECO:0000313" key="1">
    <source>
        <dbReference type="EMBL" id="PHK06704.1"/>
    </source>
</evidence>
<dbReference type="AlphaFoldDB" id="A0A9Q5ZGE9"/>
<gene>
    <name evidence="1" type="ORF">VF08_02915</name>
</gene>
<sequence>MRGAIVTHNHPNLGWSKNDARSKGLSFSASDVEVACKANMAEIRAVSSGYRHSLKPPPSGWNENFWRSQVSPTYKKYEKQVYGEYLTQILTGRKKVDQAEADYHHEVIKRTASQLGMNYSRKELYG</sequence>